<reference evidence="23" key="3">
    <citation type="submission" date="2020-05" db="EMBL/GenBank/DDBJ databases">
        <title>Electrophorus electricus (electric eel) genome, fEleEle1, primary haplotype.</title>
        <authorList>
            <person name="Myers G."/>
            <person name="Meyer A."/>
            <person name="Fedrigo O."/>
            <person name="Formenti G."/>
            <person name="Rhie A."/>
            <person name="Tracey A."/>
            <person name="Sims Y."/>
            <person name="Jarvis E.D."/>
        </authorList>
    </citation>
    <scope>NUCLEOTIDE SEQUENCE [LARGE SCALE GENOMIC DNA]</scope>
</reference>
<evidence type="ECO:0000259" key="22">
    <source>
        <dbReference type="PROSITE" id="PS51864"/>
    </source>
</evidence>
<keyword evidence="6" id="KW-0732">Signal</keyword>
<evidence type="ECO:0000256" key="10">
    <source>
        <dbReference type="ARBA" id="ARBA00023049"/>
    </source>
</evidence>
<dbReference type="OMA" id="DWWYYGN"/>
<keyword evidence="11 19" id="KW-0472">Membrane</keyword>
<dbReference type="InterPro" id="IPR013320">
    <property type="entry name" value="ConA-like_dom_sf"/>
</dbReference>
<accession>A0A4W4HS80</accession>
<comment type="subcellular location">
    <subcellularLocation>
        <location evidence="1">Membrane</location>
        <topology evidence="1">Single-pass type I membrane protein</topology>
    </subcellularLocation>
</comment>
<evidence type="ECO:0000256" key="7">
    <source>
        <dbReference type="ARBA" id="ARBA00022801"/>
    </source>
</evidence>
<evidence type="ECO:0000256" key="15">
    <source>
        <dbReference type="PROSITE-ProRule" id="PRU00076"/>
    </source>
</evidence>
<evidence type="ECO:0000256" key="17">
    <source>
        <dbReference type="RuleBase" id="RU361183"/>
    </source>
</evidence>
<dbReference type="PANTHER" id="PTHR10127:SF903">
    <property type="entry name" value="MEPRIN A SUBUNIT"/>
    <property type="match status" value="1"/>
</dbReference>
<evidence type="ECO:0000256" key="18">
    <source>
        <dbReference type="SAM" id="MobiDB-lite"/>
    </source>
</evidence>
<keyword evidence="7 16" id="KW-0378">Hydrolase</keyword>
<dbReference type="SUPFAM" id="SSF49899">
    <property type="entry name" value="Concanavalin A-like lectins/glucanases"/>
    <property type="match status" value="1"/>
</dbReference>
<dbReference type="GeneTree" id="ENSGT00950000183111"/>
<evidence type="ECO:0000256" key="1">
    <source>
        <dbReference type="ARBA" id="ARBA00004479"/>
    </source>
</evidence>
<keyword evidence="5 16" id="KW-0479">Metal-binding</keyword>
<dbReference type="CDD" id="cd06263">
    <property type="entry name" value="MAM"/>
    <property type="match status" value="1"/>
</dbReference>
<dbReference type="InterPro" id="IPR002083">
    <property type="entry name" value="MATH/TRAF_dom"/>
</dbReference>
<dbReference type="InterPro" id="IPR006026">
    <property type="entry name" value="Peptidase_Metallo"/>
</dbReference>
<feature type="domain" description="Peptidase M12A" evidence="22">
    <location>
        <begin position="16"/>
        <end position="210"/>
    </location>
</feature>
<dbReference type="PRINTS" id="PR00480">
    <property type="entry name" value="ASTACIN"/>
</dbReference>
<dbReference type="PANTHER" id="PTHR10127">
    <property type="entry name" value="DISCOIDIN, CUB, EGF, LAMININ , AND ZINC METALLOPROTEASE DOMAIN CONTAINING"/>
    <property type="match status" value="1"/>
</dbReference>
<evidence type="ECO:0000256" key="3">
    <source>
        <dbReference type="ARBA" id="ARBA00022670"/>
    </source>
</evidence>
<evidence type="ECO:0000256" key="9">
    <source>
        <dbReference type="ARBA" id="ARBA00022989"/>
    </source>
</evidence>
<proteinExistence type="predicted"/>
<protein>
    <recommendedName>
        <fullName evidence="17">Metalloendopeptidase</fullName>
        <ecNumber evidence="17">3.4.24.-</ecNumber>
    </recommendedName>
</protein>
<keyword evidence="2 15" id="KW-0245">EGF-like domain</keyword>
<dbReference type="SMART" id="SM00137">
    <property type="entry name" value="MAM"/>
    <property type="match status" value="1"/>
</dbReference>
<dbReference type="FunFam" id="3.40.390.10:FF:000015">
    <property type="entry name" value="Meprin A subunit"/>
    <property type="match status" value="1"/>
</dbReference>
<feature type="binding site" evidence="16">
    <location>
        <position position="106"/>
    </location>
    <ligand>
        <name>Zn(2+)</name>
        <dbReference type="ChEBI" id="CHEBI:29105"/>
        <note>catalytic</note>
    </ligand>
</feature>
<feature type="domain" description="MAM" evidence="21">
    <location>
        <begin position="217"/>
        <end position="381"/>
    </location>
</feature>
<dbReference type="Ensembl" id="ENSEEET00000052063.2">
    <property type="protein sequence ID" value="ENSEEEP00000051506.2"/>
    <property type="gene ID" value="ENSEEEG00000024180.2"/>
</dbReference>
<dbReference type="PROSITE" id="PS51864">
    <property type="entry name" value="ASTACIN"/>
    <property type="match status" value="1"/>
</dbReference>
<dbReference type="GO" id="GO:0016020">
    <property type="term" value="C:membrane"/>
    <property type="evidence" value="ECO:0007669"/>
    <property type="project" value="UniProtKB-SubCell"/>
</dbReference>
<keyword evidence="3 16" id="KW-0645">Protease</keyword>
<evidence type="ECO:0000256" key="8">
    <source>
        <dbReference type="ARBA" id="ARBA00022833"/>
    </source>
</evidence>
<evidence type="ECO:0000259" key="21">
    <source>
        <dbReference type="PROSITE" id="PS50060"/>
    </source>
</evidence>
<dbReference type="Pfam" id="PF22486">
    <property type="entry name" value="MATH_2"/>
    <property type="match status" value="1"/>
</dbReference>
<evidence type="ECO:0000256" key="12">
    <source>
        <dbReference type="ARBA" id="ARBA00023145"/>
    </source>
</evidence>
<reference evidence="23" key="4">
    <citation type="submission" date="2025-08" db="UniProtKB">
        <authorList>
            <consortium name="Ensembl"/>
        </authorList>
    </citation>
    <scope>IDENTIFICATION</scope>
</reference>
<evidence type="ECO:0000256" key="5">
    <source>
        <dbReference type="ARBA" id="ARBA00022723"/>
    </source>
</evidence>
<dbReference type="Gene3D" id="2.60.210.10">
    <property type="entry name" value="Apoptosis, Tumor Necrosis Factor Receptor Associated Protein 2, Chain A"/>
    <property type="match status" value="1"/>
</dbReference>
<evidence type="ECO:0000313" key="23">
    <source>
        <dbReference type="Ensembl" id="ENSEEEP00000051506.2"/>
    </source>
</evidence>
<dbReference type="GO" id="GO:0006508">
    <property type="term" value="P:proteolysis"/>
    <property type="evidence" value="ECO:0007669"/>
    <property type="project" value="UniProtKB-KW"/>
</dbReference>
<dbReference type="SUPFAM" id="SSF49599">
    <property type="entry name" value="TRAF domain-like"/>
    <property type="match status" value="1"/>
</dbReference>
<dbReference type="FunFam" id="2.60.210.10:FF:000009">
    <property type="entry name" value="Meprin A subunit"/>
    <property type="match status" value="1"/>
</dbReference>
<keyword evidence="13" id="KW-1015">Disulfide bond</keyword>
<keyword evidence="24" id="KW-1185">Reference proteome</keyword>
<gene>
    <name evidence="23" type="primary">MEP1B</name>
</gene>
<reference evidence="23" key="5">
    <citation type="submission" date="2025-09" db="UniProtKB">
        <authorList>
            <consortium name="Ensembl"/>
        </authorList>
    </citation>
    <scope>IDENTIFICATION</scope>
</reference>
<feature type="active site" evidence="16">
    <location>
        <position position="107"/>
    </location>
</feature>
<keyword evidence="9 19" id="KW-1133">Transmembrane helix</keyword>
<evidence type="ECO:0000256" key="19">
    <source>
        <dbReference type="SAM" id="Phobius"/>
    </source>
</evidence>
<dbReference type="PROSITE" id="PS50060">
    <property type="entry name" value="MAM_2"/>
    <property type="match status" value="1"/>
</dbReference>
<feature type="binding site" evidence="16">
    <location>
        <position position="110"/>
    </location>
    <ligand>
        <name>Zn(2+)</name>
        <dbReference type="ChEBI" id="CHEBI:29105"/>
        <note>catalytic</note>
    </ligand>
</feature>
<dbReference type="SUPFAM" id="SSF55486">
    <property type="entry name" value="Metalloproteases ('zincins'), catalytic domain"/>
    <property type="match status" value="1"/>
</dbReference>
<feature type="domain" description="EGF-like" evidence="20">
    <location>
        <begin position="564"/>
        <end position="605"/>
    </location>
</feature>
<dbReference type="GO" id="GO:0004222">
    <property type="term" value="F:metalloendopeptidase activity"/>
    <property type="evidence" value="ECO:0007669"/>
    <property type="project" value="UniProtKB-UniRule"/>
</dbReference>
<comment type="caution">
    <text evidence="15">Lacks conserved residue(s) required for the propagation of feature annotation.</text>
</comment>
<dbReference type="InterPro" id="IPR008974">
    <property type="entry name" value="TRAF-like"/>
</dbReference>
<evidence type="ECO:0000313" key="24">
    <source>
        <dbReference type="Proteomes" id="UP000314983"/>
    </source>
</evidence>
<dbReference type="SMART" id="SM00235">
    <property type="entry name" value="ZnMc"/>
    <property type="match status" value="1"/>
</dbReference>
<evidence type="ECO:0000256" key="4">
    <source>
        <dbReference type="ARBA" id="ARBA00022692"/>
    </source>
</evidence>
<evidence type="ECO:0000256" key="11">
    <source>
        <dbReference type="ARBA" id="ARBA00023136"/>
    </source>
</evidence>
<feature type="transmembrane region" description="Helical" evidence="19">
    <location>
        <begin position="614"/>
        <end position="639"/>
    </location>
</feature>
<dbReference type="Pfam" id="PF01400">
    <property type="entry name" value="Astacin"/>
    <property type="match status" value="1"/>
</dbReference>
<dbReference type="Pfam" id="PF00629">
    <property type="entry name" value="MAM"/>
    <property type="match status" value="1"/>
</dbReference>
<dbReference type="PROSITE" id="PS00740">
    <property type="entry name" value="MAM_1"/>
    <property type="match status" value="1"/>
</dbReference>
<reference evidence="24" key="2">
    <citation type="journal article" date="2017" name="Sci. Adv.">
        <title>A tail of two voltages: Proteomic comparison of the three electric organs of the electric eel.</title>
        <authorList>
            <person name="Traeger L.L."/>
            <person name="Sabat G."/>
            <person name="Barrett-Wilt G.A."/>
            <person name="Wells G.B."/>
            <person name="Sussman M.R."/>
        </authorList>
    </citation>
    <scope>NUCLEOTIDE SEQUENCE [LARGE SCALE GENOMIC DNA]</scope>
</reference>
<dbReference type="InterPro" id="IPR000742">
    <property type="entry name" value="EGF"/>
</dbReference>
<dbReference type="FunFam" id="2.60.120.200:FF:000037">
    <property type="entry name" value="Meprin A subunit"/>
    <property type="match status" value="1"/>
</dbReference>
<dbReference type="Gene3D" id="3.40.390.10">
    <property type="entry name" value="Collagenase (Catalytic Domain)"/>
    <property type="match status" value="1"/>
</dbReference>
<dbReference type="GO" id="GO:0008270">
    <property type="term" value="F:zinc ion binding"/>
    <property type="evidence" value="ECO:0007669"/>
    <property type="project" value="UniProtKB-UniRule"/>
</dbReference>
<dbReference type="InterPro" id="IPR024079">
    <property type="entry name" value="MetalloPept_cat_dom_sf"/>
</dbReference>
<name>A0A4W4HS80_ELEEL</name>
<dbReference type="InterPro" id="IPR000998">
    <property type="entry name" value="MAM_dom"/>
</dbReference>
<organism evidence="23 24">
    <name type="scientific">Electrophorus electricus</name>
    <name type="common">Electric eel</name>
    <name type="synonym">Gymnotus electricus</name>
    <dbReference type="NCBI Taxonomy" id="8005"/>
    <lineage>
        <taxon>Eukaryota</taxon>
        <taxon>Metazoa</taxon>
        <taxon>Chordata</taxon>
        <taxon>Craniata</taxon>
        <taxon>Vertebrata</taxon>
        <taxon>Euteleostomi</taxon>
        <taxon>Actinopterygii</taxon>
        <taxon>Neopterygii</taxon>
        <taxon>Teleostei</taxon>
        <taxon>Ostariophysi</taxon>
        <taxon>Gymnotiformes</taxon>
        <taxon>Gymnotoidei</taxon>
        <taxon>Gymnotidae</taxon>
        <taxon>Electrophorus</taxon>
    </lineage>
</organism>
<dbReference type="InterPro" id="IPR001506">
    <property type="entry name" value="Peptidase_M12A"/>
</dbReference>
<evidence type="ECO:0000256" key="2">
    <source>
        <dbReference type="ARBA" id="ARBA00022536"/>
    </source>
</evidence>
<keyword evidence="8 16" id="KW-0862">Zinc</keyword>
<dbReference type="PROSITE" id="PS50026">
    <property type="entry name" value="EGF_3"/>
    <property type="match status" value="1"/>
</dbReference>
<evidence type="ECO:0000256" key="13">
    <source>
        <dbReference type="ARBA" id="ARBA00023157"/>
    </source>
</evidence>
<dbReference type="PRINTS" id="PR00020">
    <property type="entry name" value="MAMDOMAIN"/>
</dbReference>
<evidence type="ECO:0000256" key="6">
    <source>
        <dbReference type="ARBA" id="ARBA00022729"/>
    </source>
</evidence>
<dbReference type="Gene3D" id="2.60.120.200">
    <property type="match status" value="1"/>
</dbReference>
<keyword evidence="14" id="KW-0325">Glycoprotein</keyword>
<feature type="region of interest" description="Disordered" evidence="18">
    <location>
        <begin position="472"/>
        <end position="494"/>
    </location>
</feature>
<sequence length="662" mass="74607">DLFEGDILFDEKQGRNSITGDQYLWPRTIPYYLGDDLDINAKGVILKAFEQYHLKTCIEYRPWSGEQNYISVFKGDGCFSSVGNQHVGKQTLSIGAGCDRIATIEHEFLHALGFWHEQSRSDRDDYVTIMWDRISEGKEHNFNKYDDTRSSSLNVPYDYGSMMHYSKNSFRNGTQPTIITKIPAFIDVIGQRMEFSDSDLLKLNRRYNCTRSSTFLDSCDFEWENICGMIQDPGDEVDWERVTNAPGGPSMDYSNMGRCDGMGYFMYFSTAKGSVGDTARLESRLLYPKRGYQCLQFFYYHSGHLSDQLAIWVREYDEANPNGTLRLIQKIRTPEALWQPHHVSLDVTKKFRVVFEGTKGSGNSGGLSLDDVNLSETTCPEHVWRIKNFKSVMENTAVGTAVYSPRFHSKDGYTFQMGLYPNGSESSPGELGAYAYLTSGDEEIDARLVWPCPWKQITMMLMDQHADIRKRMSNQRSVTTDPTKTEEGSGTLFWDDPRRVGNLVKDEDGIEYYRGPGAGTSVYLTQARALSRDFIKGGDAIFLFTMEDPTTPTAPNTTNPTAPPHDPCTTVTCENEGMCVADNGREAVCRCAVGADWWHYGDRCQFKSSTQDNVVTAAVASVVVFASMLVVTVVTVVCLKKKYTWKANEMGGAIAMQNVHVN</sequence>
<evidence type="ECO:0000256" key="14">
    <source>
        <dbReference type="ARBA" id="ARBA00023180"/>
    </source>
</evidence>
<evidence type="ECO:0000259" key="20">
    <source>
        <dbReference type="PROSITE" id="PS50026"/>
    </source>
</evidence>
<dbReference type="STRING" id="8005.ENSEEEP00000051506"/>
<reference evidence="24" key="1">
    <citation type="journal article" date="2014" name="Science">
        <title>Nonhuman genetics. Genomic basis for the convergent evolution of electric organs.</title>
        <authorList>
            <person name="Gallant J.R."/>
            <person name="Traeger L.L."/>
            <person name="Volkening J.D."/>
            <person name="Moffett H."/>
            <person name="Chen P.H."/>
            <person name="Novina C.D."/>
            <person name="Phillips G.N.Jr."/>
            <person name="Anand R."/>
            <person name="Wells G.B."/>
            <person name="Pinch M."/>
            <person name="Guth R."/>
            <person name="Unguez G.A."/>
            <person name="Albert J.S."/>
            <person name="Zakon H.H."/>
            <person name="Samanta M.P."/>
            <person name="Sussman M.R."/>
        </authorList>
    </citation>
    <scope>NUCLEOTIDE SEQUENCE [LARGE SCALE GENOMIC DNA]</scope>
</reference>
<comment type="cofactor">
    <cofactor evidence="16 17">
        <name>Zn(2+)</name>
        <dbReference type="ChEBI" id="CHEBI:29105"/>
    </cofactor>
    <text evidence="16 17">Binds 1 zinc ion per subunit.</text>
</comment>
<keyword evidence="10 16" id="KW-0482">Metalloprotease</keyword>
<keyword evidence="4 19" id="KW-0812">Transmembrane</keyword>
<keyword evidence="12" id="KW-0865">Zymogen</keyword>
<dbReference type="Proteomes" id="UP000314983">
    <property type="component" value="Chromosome 19"/>
</dbReference>
<feature type="binding site" evidence="16">
    <location>
        <position position="116"/>
    </location>
    <ligand>
        <name>Zn(2+)</name>
        <dbReference type="ChEBI" id="CHEBI:29105"/>
        <note>catalytic</note>
    </ligand>
</feature>
<dbReference type="EC" id="3.4.24.-" evidence="17"/>
<evidence type="ECO:0000256" key="16">
    <source>
        <dbReference type="PROSITE-ProRule" id="PRU01211"/>
    </source>
</evidence>
<dbReference type="AlphaFoldDB" id="A0A4W4HS80"/>